<dbReference type="InterPro" id="IPR036046">
    <property type="entry name" value="Acylphosphatase-like_dom_sf"/>
</dbReference>
<comment type="similarity">
    <text evidence="1 5">Belongs to the acylphosphatase family.</text>
</comment>
<dbReference type="InterPro" id="IPR020456">
    <property type="entry name" value="Acylphosphatase"/>
</dbReference>
<dbReference type="PROSITE" id="PS00151">
    <property type="entry name" value="ACYLPHOSPHATASE_2"/>
    <property type="match status" value="1"/>
</dbReference>
<evidence type="ECO:0000256" key="2">
    <source>
        <dbReference type="ARBA" id="ARBA00012150"/>
    </source>
</evidence>
<evidence type="ECO:0000256" key="4">
    <source>
        <dbReference type="PROSITE-ProRule" id="PRU00520"/>
    </source>
</evidence>
<accession>A0A840TZT4</accession>
<dbReference type="EMBL" id="JACHGF010000014">
    <property type="protein sequence ID" value="MBB5287152.1"/>
    <property type="molecule type" value="Genomic_DNA"/>
</dbReference>
<dbReference type="RefSeq" id="WP_184178970.1">
    <property type="nucleotide sequence ID" value="NZ_JACHGF010000014.1"/>
</dbReference>
<dbReference type="PRINTS" id="PR00112">
    <property type="entry name" value="ACYLPHPHTASE"/>
</dbReference>
<dbReference type="AlphaFoldDB" id="A0A840TZT4"/>
<dbReference type="InterPro" id="IPR001792">
    <property type="entry name" value="Acylphosphatase-like_dom"/>
</dbReference>
<feature type="active site" evidence="4">
    <location>
        <position position="18"/>
    </location>
</feature>
<dbReference type="PANTHER" id="PTHR47268:SF4">
    <property type="entry name" value="ACYLPHOSPHATASE"/>
    <property type="match status" value="1"/>
</dbReference>
<comment type="caution">
    <text evidence="7">The sequence shown here is derived from an EMBL/GenBank/DDBJ whole genome shotgun (WGS) entry which is preliminary data.</text>
</comment>
<dbReference type="Pfam" id="PF00708">
    <property type="entry name" value="Acylphosphatase"/>
    <property type="match status" value="1"/>
</dbReference>
<gene>
    <name evidence="7" type="ORF">HNQ92_005314</name>
</gene>
<dbReference type="EC" id="3.6.1.7" evidence="2 4"/>
<evidence type="ECO:0000259" key="6">
    <source>
        <dbReference type="PROSITE" id="PS51160"/>
    </source>
</evidence>
<sequence>MKHLKITVRGRVQGVWYRASAEKKAQELGLKGFAQNLPNGEVYIEAEGPEPPLLALVCWCHEGPLLARVDEVHTEEGAVVGYADFTVRR</sequence>
<evidence type="ECO:0000256" key="3">
    <source>
        <dbReference type="ARBA" id="ARBA00047645"/>
    </source>
</evidence>
<feature type="domain" description="Acylphosphatase-like" evidence="6">
    <location>
        <begin position="3"/>
        <end position="89"/>
    </location>
</feature>
<dbReference type="PANTHER" id="PTHR47268">
    <property type="entry name" value="ACYLPHOSPHATASE"/>
    <property type="match status" value="1"/>
</dbReference>
<organism evidence="7 8">
    <name type="scientific">Rhabdobacter roseus</name>
    <dbReference type="NCBI Taxonomy" id="1655419"/>
    <lineage>
        <taxon>Bacteria</taxon>
        <taxon>Pseudomonadati</taxon>
        <taxon>Bacteroidota</taxon>
        <taxon>Cytophagia</taxon>
        <taxon>Cytophagales</taxon>
        <taxon>Cytophagaceae</taxon>
        <taxon>Rhabdobacter</taxon>
    </lineage>
</organism>
<proteinExistence type="inferred from homology"/>
<dbReference type="PROSITE" id="PS51160">
    <property type="entry name" value="ACYLPHOSPHATASE_3"/>
    <property type="match status" value="1"/>
</dbReference>
<dbReference type="GO" id="GO:0003998">
    <property type="term" value="F:acylphosphatase activity"/>
    <property type="evidence" value="ECO:0007669"/>
    <property type="project" value="UniProtKB-EC"/>
</dbReference>
<evidence type="ECO:0000256" key="5">
    <source>
        <dbReference type="RuleBase" id="RU004168"/>
    </source>
</evidence>
<evidence type="ECO:0000313" key="7">
    <source>
        <dbReference type="EMBL" id="MBB5287152.1"/>
    </source>
</evidence>
<keyword evidence="4 7" id="KW-0378">Hydrolase</keyword>
<name>A0A840TZT4_9BACT</name>
<dbReference type="InterPro" id="IPR017968">
    <property type="entry name" value="Acylphosphatase_CS"/>
</dbReference>
<reference evidence="7 8" key="1">
    <citation type="submission" date="2020-08" db="EMBL/GenBank/DDBJ databases">
        <title>Genomic Encyclopedia of Type Strains, Phase IV (KMG-IV): sequencing the most valuable type-strain genomes for metagenomic binning, comparative biology and taxonomic classification.</title>
        <authorList>
            <person name="Goeker M."/>
        </authorList>
    </citation>
    <scope>NUCLEOTIDE SEQUENCE [LARGE SCALE GENOMIC DNA]</scope>
    <source>
        <strain evidence="7 8">DSM 105074</strain>
    </source>
</reference>
<evidence type="ECO:0000313" key="8">
    <source>
        <dbReference type="Proteomes" id="UP000557307"/>
    </source>
</evidence>
<evidence type="ECO:0000256" key="1">
    <source>
        <dbReference type="ARBA" id="ARBA00005614"/>
    </source>
</evidence>
<keyword evidence="8" id="KW-1185">Reference proteome</keyword>
<dbReference type="Proteomes" id="UP000557307">
    <property type="component" value="Unassembled WGS sequence"/>
</dbReference>
<dbReference type="Gene3D" id="3.30.70.100">
    <property type="match status" value="1"/>
</dbReference>
<feature type="active site" evidence="4">
    <location>
        <position position="36"/>
    </location>
</feature>
<dbReference type="SUPFAM" id="SSF54975">
    <property type="entry name" value="Acylphosphatase/BLUF domain-like"/>
    <property type="match status" value="1"/>
</dbReference>
<comment type="catalytic activity">
    <reaction evidence="3 4">
        <text>an acyl phosphate + H2O = a carboxylate + phosphate + H(+)</text>
        <dbReference type="Rhea" id="RHEA:14965"/>
        <dbReference type="ChEBI" id="CHEBI:15377"/>
        <dbReference type="ChEBI" id="CHEBI:15378"/>
        <dbReference type="ChEBI" id="CHEBI:29067"/>
        <dbReference type="ChEBI" id="CHEBI:43474"/>
        <dbReference type="ChEBI" id="CHEBI:59918"/>
        <dbReference type="EC" id="3.6.1.7"/>
    </reaction>
</comment>
<protein>
    <recommendedName>
        <fullName evidence="2 4">acylphosphatase</fullName>
        <ecNumber evidence="2 4">3.6.1.7</ecNumber>
    </recommendedName>
</protein>